<dbReference type="GO" id="GO:0007018">
    <property type="term" value="P:microtubule-based movement"/>
    <property type="evidence" value="ECO:0007669"/>
    <property type="project" value="InterPro"/>
</dbReference>
<feature type="transmembrane region" description="Helical" evidence="1">
    <location>
        <begin position="100"/>
        <end position="118"/>
    </location>
</feature>
<dbReference type="EMBL" id="JAOPHQ010004642">
    <property type="protein sequence ID" value="KAK0138378.1"/>
    <property type="molecule type" value="Genomic_DNA"/>
</dbReference>
<gene>
    <name evidence="2" type="primary">DNAH6_2</name>
    <name evidence="2" type="ORF">N1851_025299</name>
</gene>
<dbReference type="Proteomes" id="UP001174136">
    <property type="component" value="Unassembled WGS sequence"/>
</dbReference>
<dbReference type="GO" id="GO:0051959">
    <property type="term" value="F:dynein light intermediate chain binding"/>
    <property type="evidence" value="ECO:0007669"/>
    <property type="project" value="InterPro"/>
</dbReference>
<name>A0AA47NVB8_MERPO</name>
<keyword evidence="1" id="KW-1133">Transmembrane helix</keyword>
<dbReference type="GO" id="GO:0045505">
    <property type="term" value="F:dynein intermediate chain binding"/>
    <property type="evidence" value="ECO:0007669"/>
    <property type="project" value="InterPro"/>
</dbReference>
<evidence type="ECO:0000313" key="3">
    <source>
        <dbReference type="Proteomes" id="UP001174136"/>
    </source>
</evidence>
<dbReference type="PANTHER" id="PTHR22878:SF67">
    <property type="entry name" value="DYNEIN AXONEMAL HEAVY CHAIN 6"/>
    <property type="match status" value="1"/>
</dbReference>
<dbReference type="PANTHER" id="PTHR22878">
    <property type="entry name" value="DYNEIN HEAVY CHAIN 6, AXONEMAL-LIKE-RELATED"/>
    <property type="match status" value="1"/>
</dbReference>
<reference evidence="2" key="1">
    <citation type="journal article" date="2023" name="Front. Mar. Sci.">
        <title>A new Merluccius polli reference genome to investigate the effects of global change in West African waters.</title>
        <authorList>
            <person name="Mateo J.L."/>
            <person name="Blanco-Fernandez C."/>
            <person name="Garcia-Vazquez E."/>
            <person name="Machado-Schiaffino G."/>
        </authorList>
    </citation>
    <scope>NUCLEOTIDE SEQUENCE</scope>
    <source>
        <strain evidence="2">C29</strain>
        <tissue evidence="2">Fin</tissue>
    </source>
</reference>
<dbReference type="InterPro" id="IPR026983">
    <property type="entry name" value="DHC"/>
</dbReference>
<protein>
    <submittedName>
        <fullName evidence="2">Dynein heavy chain 6, axonemal</fullName>
    </submittedName>
</protein>
<accession>A0AA47NVB8</accession>
<sequence>MLQCQPGNVRDQTQIFRLFCHECQRVFHDRLINNQDKTYFKHHCKYFNLNLEPSYFVTEPIIFGDFIKVQTCSLSTVSKTTIKPCPDHHAPSTTFSSSSLLLLLLLLLLIVCVSWQLGAEKDDRVYEDLTDMEKIGAVLQDYLDDYNTRLLQGDQAGVLPGRHRARRQVLRLTDTNTCAHTVTGVLSSQFMVGFF</sequence>
<organism evidence="2 3">
    <name type="scientific">Merluccius polli</name>
    <name type="common">Benguela hake</name>
    <name type="synonym">Merluccius cadenati</name>
    <dbReference type="NCBI Taxonomy" id="89951"/>
    <lineage>
        <taxon>Eukaryota</taxon>
        <taxon>Metazoa</taxon>
        <taxon>Chordata</taxon>
        <taxon>Craniata</taxon>
        <taxon>Vertebrata</taxon>
        <taxon>Euteleostomi</taxon>
        <taxon>Actinopterygii</taxon>
        <taxon>Neopterygii</taxon>
        <taxon>Teleostei</taxon>
        <taxon>Neoteleostei</taxon>
        <taxon>Acanthomorphata</taxon>
        <taxon>Zeiogadaria</taxon>
        <taxon>Gadariae</taxon>
        <taxon>Gadiformes</taxon>
        <taxon>Gadoidei</taxon>
        <taxon>Merlucciidae</taxon>
        <taxon>Merluccius</taxon>
    </lineage>
</organism>
<dbReference type="GO" id="GO:0030286">
    <property type="term" value="C:dynein complex"/>
    <property type="evidence" value="ECO:0007669"/>
    <property type="project" value="InterPro"/>
</dbReference>
<keyword evidence="1" id="KW-0472">Membrane</keyword>
<keyword evidence="3" id="KW-1185">Reference proteome</keyword>
<proteinExistence type="predicted"/>
<evidence type="ECO:0000256" key="1">
    <source>
        <dbReference type="SAM" id="Phobius"/>
    </source>
</evidence>
<comment type="caution">
    <text evidence="2">The sequence shown here is derived from an EMBL/GenBank/DDBJ whole genome shotgun (WGS) entry which is preliminary data.</text>
</comment>
<keyword evidence="1" id="KW-0812">Transmembrane</keyword>
<dbReference type="Gene3D" id="1.20.920.30">
    <property type="match status" value="1"/>
</dbReference>
<evidence type="ECO:0000313" key="2">
    <source>
        <dbReference type="EMBL" id="KAK0138378.1"/>
    </source>
</evidence>
<dbReference type="AlphaFoldDB" id="A0AA47NVB8"/>